<dbReference type="InterPro" id="IPR029044">
    <property type="entry name" value="Nucleotide-diphossugar_trans"/>
</dbReference>
<protein>
    <recommendedName>
        <fullName evidence="1">Glycosyltransferase 2-like domain-containing protein</fullName>
    </recommendedName>
</protein>
<name>A0A6J4SDX2_9ACTN</name>
<dbReference type="PANTHER" id="PTHR43685:SF2">
    <property type="entry name" value="GLYCOSYLTRANSFERASE 2-LIKE DOMAIN-CONTAINING PROTEIN"/>
    <property type="match status" value="1"/>
</dbReference>
<organism evidence="2">
    <name type="scientific">uncultured Solirubrobacteraceae bacterium</name>
    <dbReference type="NCBI Taxonomy" id="1162706"/>
    <lineage>
        <taxon>Bacteria</taxon>
        <taxon>Bacillati</taxon>
        <taxon>Actinomycetota</taxon>
        <taxon>Thermoleophilia</taxon>
        <taxon>Solirubrobacterales</taxon>
        <taxon>Solirubrobacteraceae</taxon>
        <taxon>environmental samples</taxon>
    </lineage>
</organism>
<dbReference type="CDD" id="cd00761">
    <property type="entry name" value="Glyco_tranf_GTA_type"/>
    <property type="match status" value="1"/>
</dbReference>
<sequence>MDPVVSVCVPSRDRAPLLAEALRSALGQDGVALEVVVCDDGSADATHEVIAAAMAGDVRVRAARNDVPLGVARSRDRCLAAARGRYVAWLDSDDAYLPGALARQVAALDARPEASLVHGGFHVVGPEGERRRDWAAPFAQDTVEPRAEAFLHLLATNEITTSTVVARRAAHADAGPFGGSRPGASSSDWATWLRLALRGDVAYTAAPVARYRQHPATISHAAAAGGERLRCDVAVVRELLRADGRRVPDPRRARAVSRSALAAKALLHAGDLFTRGERAASLRAIALAVRLAPAALSSPGAWLARSTALGDAYGCYRANKVMLGRLAERLEGTRFGPRVAAAAERDLDWEATLVRAAGVVRRVVPADACVGAVAKWDPTLLAFSHRRGRNFPDRRTLPDGYPADSEGAVEHLEAQRRAGLSHLVLPSASFWWLEHYTGLAAHLERRHRRLWQDQDCVIFDLRGGAGTAR</sequence>
<reference evidence="2" key="1">
    <citation type="submission" date="2020-02" db="EMBL/GenBank/DDBJ databases">
        <authorList>
            <person name="Meier V. D."/>
        </authorList>
    </citation>
    <scope>NUCLEOTIDE SEQUENCE</scope>
    <source>
        <strain evidence="2">AVDCRST_MAG30</strain>
    </source>
</reference>
<dbReference type="Pfam" id="PF00535">
    <property type="entry name" value="Glycos_transf_2"/>
    <property type="match status" value="1"/>
</dbReference>
<dbReference type="SUPFAM" id="SSF53448">
    <property type="entry name" value="Nucleotide-diphospho-sugar transferases"/>
    <property type="match status" value="1"/>
</dbReference>
<dbReference type="PANTHER" id="PTHR43685">
    <property type="entry name" value="GLYCOSYLTRANSFERASE"/>
    <property type="match status" value="1"/>
</dbReference>
<dbReference type="Gene3D" id="3.90.550.10">
    <property type="entry name" value="Spore Coat Polysaccharide Biosynthesis Protein SpsA, Chain A"/>
    <property type="match status" value="1"/>
</dbReference>
<dbReference type="EMBL" id="CADCVS010000208">
    <property type="protein sequence ID" value="CAA9493247.1"/>
    <property type="molecule type" value="Genomic_DNA"/>
</dbReference>
<accession>A0A6J4SDX2</accession>
<evidence type="ECO:0000313" key="2">
    <source>
        <dbReference type="EMBL" id="CAA9493247.1"/>
    </source>
</evidence>
<evidence type="ECO:0000259" key="1">
    <source>
        <dbReference type="Pfam" id="PF00535"/>
    </source>
</evidence>
<proteinExistence type="predicted"/>
<dbReference type="AlphaFoldDB" id="A0A6J4SDX2"/>
<gene>
    <name evidence="2" type="ORF">AVDCRST_MAG30-1494</name>
</gene>
<dbReference type="InterPro" id="IPR001173">
    <property type="entry name" value="Glyco_trans_2-like"/>
</dbReference>
<dbReference type="InterPro" id="IPR050834">
    <property type="entry name" value="Glycosyltransf_2"/>
</dbReference>
<feature type="domain" description="Glycosyltransferase 2-like" evidence="1">
    <location>
        <begin position="6"/>
        <end position="136"/>
    </location>
</feature>